<comment type="subunit">
    <text evidence="2">Heterodimer of SbcC and SbcD.</text>
</comment>
<name>D3AA93_9FIRM</name>
<dbReference type="AlphaFoldDB" id="D3AA93"/>
<dbReference type="InterPro" id="IPR038729">
    <property type="entry name" value="Rad50/SbcC_AAA"/>
</dbReference>
<dbReference type="GO" id="GO:0016887">
    <property type="term" value="F:ATP hydrolysis activity"/>
    <property type="evidence" value="ECO:0007669"/>
    <property type="project" value="InterPro"/>
</dbReference>
<evidence type="ECO:0000313" key="7">
    <source>
        <dbReference type="Proteomes" id="UP000004968"/>
    </source>
</evidence>
<dbReference type="InterPro" id="IPR027417">
    <property type="entry name" value="P-loop_NTPase"/>
</dbReference>
<reference evidence="6 7" key="1">
    <citation type="submission" date="2010-01" db="EMBL/GenBank/DDBJ databases">
        <authorList>
            <person name="Weinstock G."/>
            <person name="Sodergren E."/>
            <person name="Clifton S."/>
            <person name="Fulton L."/>
            <person name="Fulton B."/>
            <person name="Courtney L."/>
            <person name="Fronick C."/>
            <person name="Harrison M."/>
            <person name="Strong C."/>
            <person name="Farmer C."/>
            <person name="Delahaunty K."/>
            <person name="Markovic C."/>
            <person name="Hall O."/>
            <person name="Minx P."/>
            <person name="Tomlinson C."/>
            <person name="Mitreva M."/>
            <person name="Nelson J."/>
            <person name="Hou S."/>
            <person name="Wollam A."/>
            <person name="Pepin K.H."/>
            <person name="Johnson M."/>
            <person name="Bhonagiri V."/>
            <person name="Nash W.E."/>
            <person name="Warren W."/>
            <person name="Chinwalla A."/>
            <person name="Mardis E.R."/>
            <person name="Wilson R.K."/>
        </authorList>
    </citation>
    <scope>NUCLEOTIDE SEQUENCE [LARGE SCALE GENOMIC DNA]</scope>
    <source>
        <strain evidence="6 7">DSM 13479</strain>
    </source>
</reference>
<feature type="domain" description="Rad50/SbcC-type AAA" evidence="5">
    <location>
        <begin position="28"/>
        <end position="292"/>
    </location>
</feature>
<dbReference type="Gene3D" id="3.40.50.300">
    <property type="entry name" value="P-loop containing nucleotide triphosphate hydrolases"/>
    <property type="match status" value="1"/>
</dbReference>
<dbReference type="SUPFAM" id="SSF52540">
    <property type="entry name" value="P-loop containing nucleoside triphosphate hydrolases"/>
    <property type="match status" value="2"/>
</dbReference>
<protein>
    <recommendedName>
        <fullName evidence="3">Nuclease SbcCD subunit C</fullName>
    </recommendedName>
</protein>
<comment type="similarity">
    <text evidence="1">Belongs to the SMC family. SbcC subfamily.</text>
</comment>
<evidence type="ECO:0000256" key="3">
    <source>
        <dbReference type="ARBA" id="ARBA00013368"/>
    </source>
</evidence>
<dbReference type="GO" id="GO:0006302">
    <property type="term" value="P:double-strand break repair"/>
    <property type="evidence" value="ECO:0007669"/>
    <property type="project" value="InterPro"/>
</dbReference>
<dbReference type="Pfam" id="PF13476">
    <property type="entry name" value="AAA_23"/>
    <property type="match status" value="1"/>
</dbReference>
<evidence type="ECO:0000256" key="1">
    <source>
        <dbReference type="ARBA" id="ARBA00006930"/>
    </source>
</evidence>
<accession>D3AA93</accession>
<dbReference type="PANTHER" id="PTHR32114:SF2">
    <property type="entry name" value="ABC TRANSPORTER ABCH.3"/>
    <property type="match status" value="1"/>
</dbReference>
<keyword evidence="4" id="KW-0175">Coiled coil</keyword>
<dbReference type="EMBL" id="ACIO01000031">
    <property type="protein sequence ID" value="EFD01271.1"/>
    <property type="molecule type" value="Genomic_DNA"/>
</dbReference>
<evidence type="ECO:0000256" key="4">
    <source>
        <dbReference type="SAM" id="Coils"/>
    </source>
</evidence>
<evidence type="ECO:0000256" key="2">
    <source>
        <dbReference type="ARBA" id="ARBA00011322"/>
    </source>
</evidence>
<feature type="coiled-coil region" evidence="4">
    <location>
        <begin position="342"/>
        <end position="386"/>
    </location>
</feature>
<feature type="coiled-coil region" evidence="4">
    <location>
        <begin position="219"/>
        <end position="299"/>
    </location>
</feature>
<dbReference type="PANTHER" id="PTHR32114">
    <property type="entry name" value="ABC TRANSPORTER ABCH.3"/>
    <property type="match status" value="1"/>
</dbReference>
<sequence length="484" mass="55791">MRHWRKSSVKLTKIKIKNLFGIKEYEADGQSVELSGRNGAGKTSVIDAIRLALTNRSDREYIVRDGETEGEILIETDNGLRIDRKIRTNQADYKSVKKDGHEVGSPETFLKDIFTPLQLSPVEFMAMDRKKQNAIILDMIDYPWDMNKIREWFGEIPGWVSYDQNILQVLHDIQSENGEYFQTRQDINRDIRNKRAFIEDIADVIPAGYDAEKWDNENVGELYREIEKIRKENETIEKAKRMLESRSNKMRAFEADREIELSAIEKEFTRRETNLKEQIASLEEQIRSCKKELSGLNEKKQDKISLAEQTYKTNVAKYDAELSQYEEYASKEVKSTAELTEKAEYAEEMKGHLNEYRRMENLQSEVEKLAAESKALTDKIEKARELPGEILQEATIPIDGLTVKDGIPLIHGLPISNLSDGEKLDLCIDVAIQKPNGLQIILIDGVEKLSSDMRNELYRKCKEKGLQFIATRTTDEPELTVVEL</sequence>
<comment type="caution">
    <text evidence="6">The sequence shown here is derived from an EMBL/GenBank/DDBJ whole genome shotgun (WGS) entry which is preliminary data.</text>
</comment>
<dbReference type="HOGENOM" id="CLU_473056_0_0_9"/>
<proteinExistence type="inferred from homology"/>
<dbReference type="Proteomes" id="UP000004968">
    <property type="component" value="Unassembled WGS sequence"/>
</dbReference>
<evidence type="ECO:0000313" key="6">
    <source>
        <dbReference type="EMBL" id="EFD01271.1"/>
    </source>
</evidence>
<gene>
    <name evidence="6" type="ORF">CLOSTHATH_00514</name>
</gene>
<evidence type="ECO:0000259" key="5">
    <source>
        <dbReference type="Pfam" id="PF13476"/>
    </source>
</evidence>
<organism evidence="6 7">
    <name type="scientific">Hungatella hathewayi DSM 13479</name>
    <dbReference type="NCBI Taxonomy" id="566550"/>
    <lineage>
        <taxon>Bacteria</taxon>
        <taxon>Bacillati</taxon>
        <taxon>Bacillota</taxon>
        <taxon>Clostridia</taxon>
        <taxon>Lachnospirales</taxon>
        <taxon>Lachnospiraceae</taxon>
        <taxon>Hungatella</taxon>
    </lineage>
</organism>